<dbReference type="InterPro" id="IPR050090">
    <property type="entry name" value="Tyrosine_recombinase_XerCD"/>
</dbReference>
<evidence type="ECO:0000256" key="11">
    <source>
        <dbReference type="NCBIfam" id="TIGR02224"/>
    </source>
</evidence>
<dbReference type="GO" id="GO:0009037">
    <property type="term" value="F:tyrosine-based site-specific recombinase activity"/>
    <property type="evidence" value="ECO:0007669"/>
    <property type="project" value="UniProtKB-UniRule"/>
</dbReference>
<keyword evidence="8 10" id="KW-0233">DNA recombination</keyword>
<keyword evidence="5 10" id="KW-0159">Chromosome partition</keyword>
<dbReference type="HAMAP" id="MF_01808">
    <property type="entry name" value="Recomb_XerC_XerD"/>
    <property type="match status" value="1"/>
</dbReference>
<evidence type="ECO:0000313" key="15">
    <source>
        <dbReference type="Proteomes" id="UP000243524"/>
    </source>
</evidence>
<dbReference type="Proteomes" id="UP000243524">
    <property type="component" value="Unassembled WGS sequence"/>
</dbReference>
<dbReference type="Gene3D" id="1.10.150.130">
    <property type="match status" value="1"/>
</dbReference>
<evidence type="ECO:0000259" key="12">
    <source>
        <dbReference type="PROSITE" id="PS51898"/>
    </source>
</evidence>
<feature type="active site" evidence="10">
    <location>
        <position position="271"/>
    </location>
</feature>
<dbReference type="InterPro" id="IPR011931">
    <property type="entry name" value="Recomb_XerC"/>
</dbReference>
<feature type="domain" description="Core-binding (CB)" evidence="13">
    <location>
        <begin position="1"/>
        <end position="87"/>
    </location>
</feature>
<dbReference type="NCBIfam" id="TIGR02224">
    <property type="entry name" value="recomb_XerC"/>
    <property type="match status" value="1"/>
</dbReference>
<reference evidence="14 15" key="1">
    <citation type="submission" date="2017-06" db="EMBL/GenBank/DDBJ databases">
        <title>the draft geome sequence of Illustriluteabacillus marina B3227.</title>
        <authorList>
            <person name="He R.-H."/>
            <person name="Du Z.-J."/>
        </authorList>
    </citation>
    <scope>NUCLEOTIDE SEQUENCE [LARGE SCALE GENOMIC DNA]</scope>
    <source>
        <strain evidence="14 15">B3227</strain>
    </source>
</reference>
<keyword evidence="7 10" id="KW-0238">DNA-binding</keyword>
<dbReference type="Gene3D" id="1.10.443.10">
    <property type="entry name" value="Intergrase catalytic core"/>
    <property type="match status" value="1"/>
</dbReference>
<dbReference type="PANTHER" id="PTHR30349">
    <property type="entry name" value="PHAGE INTEGRASE-RELATED"/>
    <property type="match status" value="1"/>
</dbReference>
<dbReference type="RefSeq" id="WP_101330354.1">
    <property type="nucleotide sequence ID" value="NZ_PJNH01000001.1"/>
</dbReference>
<dbReference type="PANTHER" id="PTHR30349:SF77">
    <property type="entry name" value="TYROSINE RECOMBINASE XERC"/>
    <property type="match status" value="1"/>
</dbReference>
<accession>A0A2I0QW92</accession>
<organism evidence="14 15">
    <name type="scientific">Halalkalibacillus sediminis</name>
    <dbReference type="NCBI Taxonomy" id="2018042"/>
    <lineage>
        <taxon>Bacteria</taxon>
        <taxon>Bacillati</taxon>
        <taxon>Bacillota</taxon>
        <taxon>Bacilli</taxon>
        <taxon>Bacillales</taxon>
        <taxon>Bacillaceae</taxon>
        <taxon>Halalkalibacillus</taxon>
    </lineage>
</organism>
<comment type="caution">
    <text evidence="14">The sequence shown here is derived from an EMBL/GenBank/DDBJ whole genome shotgun (WGS) entry which is preliminary data.</text>
</comment>
<gene>
    <name evidence="10 14" type="primary">xerC</name>
    <name evidence="14" type="ORF">CEY16_02315</name>
</gene>
<dbReference type="InterPro" id="IPR013762">
    <property type="entry name" value="Integrase-like_cat_sf"/>
</dbReference>
<dbReference type="GO" id="GO:0007059">
    <property type="term" value="P:chromosome segregation"/>
    <property type="evidence" value="ECO:0007669"/>
    <property type="project" value="UniProtKB-UniRule"/>
</dbReference>
<keyword evidence="9 10" id="KW-0131">Cell cycle</keyword>
<dbReference type="GO" id="GO:0006313">
    <property type="term" value="P:DNA transposition"/>
    <property type="evidence" value="ECO:0007669"/>
    <property type="project" value="UniProtKB-UniRule"/>
</dbReference>
<feature type="active site" evidence="10">
    <location>
        <position position="248"/>
    </location>
</feature>
<dbReference type="InterPro" id="IPR011010">
    <property type="entry name" value="DNA_brk_join_enz"/>
</dbReference>
<dbReference type="InterPro" id="IPR002104">
    <property type="entry name" value="Integrase_catalytic"/>
</dbReference>
<dbReference type="EMBL" id="PJNH01000001">
    <property type="protein sequence ID" value="PKR78611.1"/>
    <property type="molecule type" value="Genomic_DNA"/>
</dbReference>
<evidence type="ECO:0000256" key="1">
    <source>
        <dbReference type="ARBA" id="ARBA00004496"/>
    </source>
</evidence>
<dbReference type="InterPro" id="IPR023009">
    <property type="entry name" value="Tyrosine_recombinase_XerC/XerD"/>
</dbReference>
<feature type="active site" description="O-(3'-phospho-DNA)-tyrosine intermediate" evidence="10">
    <location>
        <position position="280"/>
    </location>
</feature>
<dbReference type="PROSITE" id="PS51898">
    <property type="entry name" value="TYR_RECOMBINASE"/>
    <property type="match status" value="1"/>
</dbReference>
<dbReference type="CDD" id="cd00798">
    <property type="entry name" value="INT_XerDC_C"/>
    <property type="match status" value="1"/>
</dbReference>
<evidence type="ECO:0000256" key="10">
    <source>
        <dbReference type="HAMAP-Rule" id="MF_01808"/>
    </source>
</evidence>
<keyword evidence="3 10" id="KW-0963">Cytoplasm</keyword>
<dbReference type="GO" id="GO:0051301">
    <property type="term" value="P:cell division"/>
    <property type="evidence" value="ECO:0007669"/>
    <property type="project" value="UniProtKB-UniRule"/>
</dbReference>
<dbReference type="Pfam" id="PF00589">
    <property type="entry name" value="Phage_integrase"/>
    <property type="match status" value="1"/>
</dbReference>
<comment type="subunit">
    <text evidence="10">Forms a cyclic heterotetrameric complex composed of two molecules of XerC and two molecules of XerD.</text>
</comment>
<feature type="active site" evidence="10">
    <location>
        <position position="245"/>
    </location>
</feature>
<comment type="subcellular location">
    <subcellularLocation>
        <location evidence="1 10">Cytoplasm</location>
    </subcellularLocation>
</comment>
<evidence type="ECO:0000256" key="2">
    <source>
        <dbReference type="ARBA" id="ARBA00006657"/>
    </source>
</evidence>
<keyword evidence="6 10" id="KW-0229">DNA integration</keyword>
<feature type="active site" evidence="10">
    <location>
        <position position="148"/>
    </location>
</feature>
<comment type="similarity">
    <text evidence="2 10">Belongs to the 'phage' integrase family. XerC subfamily.</text>
</comment>
<feature type="domain" description="Tyr recombinase" evidence="12">
    <location>
        <begin position="108"/>
        <end position="293"/>
    </location>
</feature>
<evidence type="ECO:0000256" key="5">
    <source>
        <dbReference type="ARBA" id="ARBA00022829"/>
    </source>
</evidence>
<comment type="function">
    <text evidence="10">Site-specific tyrosine recombinase, which acts by catalyzing the cutting and rejoining of the recombining DNA molecules. The XerC-XerD complex is essential to convert dimers of the bacterial chromosome into monomers to permit their segregation at cell division. It also contributes to the segregational stability of plasmids.</text>
</comment>
<dbReference type="NCBIfam" id="NF001399">
    <property type="entry name" value="PRK00283.1"/>
    <property type="match status" value="1"/>
</dbReference>
<name>A0A2I0QW92_9BACI</name>
<dbReference type="SUPFAM" id="SSF56349">
    <property type="entry name" value="DNA breaking-rejoining enzymes"/>
    <property type="match status" value="1"/>
</dbReference>
<dbReference type="Pfam" id="PF02899">
    <property type="entry name" value="Phage_int_SAM_1"/>
    <property type="match status" value="1"/>
</dbReference>
<dbReference type="GO" id="GO:0003677">
    <property type="term" value="F:DNA binding"/>
    <property type="evidence" value="ECO:0007669"/>
    <property type="project" value="UniProtKB-UniRule"/>
</dbReference>
<evidence type="ECO:0000256" key="3">
    <source>
        <dbReference type="ARBA" id="ARBA00022490"/>
    </source>
</evidence>
<evidence type="ECO:0000256" key="9">
    <source>
        <dbReference type="ARBA" id="ARBA00023306"/>
    </source>
</evidence>
<evidence type="ECO:0000256" key="4">
    <source>
        <dbReference type="ARBA" id="ARBA00022618"/>
    </source>
</evidence>
<dbReference type="PROSITE" id="PS51900">
    <property type="entry name" value="CB"/>
    <property type="match status" value="1"/>
</dbReference>
<dbReference type="InterPro" id="IPR004107">
    <property type="entry name" value="Integrase_SAM-like_N"/>
</dbReference>
<dbReference type="GO" id="GO:0005737">
    <property type="term" value="C:cytoplasm"/>
    <property type="evidence" value="ECO:0007669"/>
    <property type="project" value="UniProtKB-SubCell"/>
</dbReference>
<keyword evidence="4 10" id="KW-0132">Cell division</keyword>
<sequence length="299" mass="34758">MALHQSKEQFKEYLKVEKNASPHTIKHYMYDIGQFEAFLLKESLKNWKDADHLLIRNFLTELYQTKITKRTVSRKLSSLRSFYNFLEREGLVEQNPFHYVTMPKMEKNIPEFFYEEEIEKLFEVEDLTTPLGQRNQAMIELLYASGLRVTELTTINVHDIDFSVGSVLVTGKGKKQRHIPFGSHAQKALLKYMRDGRDQLISKRNSDTDVVFLNNMGKPLTARGVSYILNSMIQKVAKTSSIHPHKLRHTFATHLLNKGADLRSVQEMLGHENLSSTQVYTHVTKDYLQKIYKNAHPRA</sequence>
<evidence type="ECO:0000256" key="8">
    <source>
        <dbReference type="ARBA" id="ARBA00023172"/>
    </source>
</evidence>
<proteinExistence type="inferred from homology"/>
<evidence type="ECO:0000259" key="13">
    <source>
        <dbReference type="PROSITE" id="PS51900"/>
    </source>
</evidence>
<keyword evidence="15" id="KW-1185">Reference proteome</keyword>
<evidence type="ECO:0000256" key="7">
    <source>
        <dbReference type="ARBA" id="ARBA00023125"/>
    </source>
</evidence>
<dbReference type="InterPro" id="IPR010998">
    <property type="entry name" value="Integrase_recombinase_N"/>
</dbReference>
<dbReference type="OrthoDB" id="9801717at2"/>
<protein>
    <recommendedName>
        <fullName evidence="10 11">Tyrosine recombinase XerC</fullName>
    </recommendedName>
</protein>
<evidence type="ECO:0000313" key="14">
    <source>
        <dbReference type="EMBL" id="PKR78611.1"/>
    </source>
</evidence>
<feature type="active site" evidence="10">
    <location>
        <position position="172"/>
    </location>
</feature>
<dbReference type="AlphaFoldDB" id="A0A2I0QW92"/>
<dbReference type="InterPro" id="IPR044068">
    <property type="entry name" value="CB"/>
</dbReference>
<evidence type="ECO:0000256" key="6">
    <source>
        <dbReference type="ARBA" id="ARBA00022908"/>
    </source>
</evidence>